<dbReference type="Pfam" id="PF13522">
    <property type="entry name" value="GATase_6"/>
    <property type="match status" value="1"/>
</dbReference>
<dbReference type="CDD" id="cd05009">
    <property type="entry name" value="SIS_GlmS_GlmD_2"/>
    <property type="match status" value="1"/>
</dbReference>
<dbReference type="Proteomes" id="UP000176923">
    <property type="component" value="Unassembled WGS sequence"/>
</dbReference>
<dbReference type="GO" id="GO:0006002">
    <property type="term" value="P:fructose 6-phosphate metabolic process"/>
    <property type="evidence" value="ECO:0007669"/>
    <property type="project" value="TreeGrafter"/>
</dbReference>
<dbReference type="Gene3D" id="3.40.50.10490">
    <property type="entry name" value="Glucose-6-phosphate isomerase like protein, domain 1"/>
    <property type="match status" value="2"/>
</dbReference>
<dbReference type="GO" id="GO:0004360">
    <property type="term" value="F:glutamine-fructose-6-phosphate transaminase (isomerizing) activity"/>
    <property type="evidence" value="ECO:0007669"/>
    <property type="project" value="UniProtKB-EC"/>
</dbReference>
<gene>
    <name evidence="10" type="ORF">A3D77_02250</name>
</gene>
<comment type="caution">
    <text evidence="10">The sequence shown here is derived from an EMBL/GenBank/DDBJ whole genome shotgun (WGS) entry which is preliminary data.</text>
</comment>
<evidence type="ECO:0000256" key="6">
    <source>
        <dbReference type="ARBA" id="ARBA00022737"/>
    </source>
</evidence>
<evidence type="ECO:0000256" key="2">
    <source>
        <dbReference type="ARBA" id="ARBA00012916"/>
    </source>
</evidence>
<dbReference type="FunFam" id="3.60.20.10:FF:000006">
    <property type="entry name" value="Glutamine--fructose-6-phosphate aminotransferase [isomerizing]"/>
    <property type="match status" value="1"/>
</dbReference>
<feature type="domain" description="SIS" evidence="9">
    <location>
        <begin position="276"/>
        <end position="420"/>
    </location>
</feature>
<keyword evidence="4 10" id="KW-0032">Aminotransferase</keyword>
<protein>
    <recommendedName>
        <fullName evidence="3">Glutamine--fructose-6-phosphate aminotransferase [isomerizing]</fullName>
        <ecNumber evidence="2">2.6.1.16</ecNumber>
    </recommendedName>
</protein>
<dbReference type="CDD" id="cd00714">
    <property type="entry name" value="GFAT"/>
    <property type="match status" value="1"/>
</dbReference>
<evidence type="ECO:0000313" key="11">
    <source>
        <dbReference type="Proteomes" id="UP000176923"/>
    </source>
</evidence>
<dbReference type="InterPro" id="IPR035466">
    <property type="entry name" value="GlmS/AgaS_SIS"/>
</dbReference>
<dbReference type="GO" id="GO:0097367">
    <property type="term" value="F:carbohydrate derivative binding"/>
    <property type="evidence" value="ECO:0007669"/>
    <property type="project" value="InterPro"/>
</dbReference>
<feature type="domain" description="SIS" evidence="9">
    <location>
        <begin position="442"/>
        <end position="578"/>
    </location>
</feature>
<accession>A0A1F5ZUW3</accession>
<dbReference type="PANTHER" id="PTHR10937">
    <property type="entry name" value="GLUCOSAMINE--FRUCTOSE-6-PHOSPHATE AMINOTRANSFERASE, ISOMERIZING"/>
    <property type="match status" value="1"/>
</dbReference>
<dbReference type="SUPFAM" id="SSF56235">
    <property type="entry name" value="N-terminal nucleophile aminohydrolases (Ntn hydrolases)"/>
    <property type="match status" value="1"/>
</dbReference>
<proteinExistence type="predicted"/>
<keyword evidence="5 10" id="KW-0808">Transferase</keyword>
<dbReference type="PROSITE" id="PS51278">
    <property type="entry name" value="GATASE_TYPE_2"/>
    <property type="match status" value="1"/>
</dbReference>
<evidence type="ECO:0000259" key="9">
    <source>
        <dbReference type="PROSITE" id="PS51464"/>
    </source>
</evidence>
<dbReference type="NCBIfam" id="NF001484">
    <property type="entry name" value="PRK00331.1"/>
    <property type="match status" value="1"/>
</dbReference>
<dbReference type="GO" id="GO:0006047">
    <property type="term" value="P:UDP-N-acetylglucosamine metabolic process"/>
    <property type="evidence" value="ECO:0007669"/>
    <property type="project" value="TreeGrafter"/>
</dbReference>
<evidence type="ECO:0000256" key="5">
    <source>
        <dbReference type="ARBA" id="ARBA00022679"/>
    </source>
</evidence>
<dbReference type="PANTHER" id="PTHR10937:SF0">
    <property type="entry name" value="GLUTAMINE--FRUCTOSE-6-PHOSPHATE TRANSAMINASE (ISOMERIZING)"/>
    <property type="match status" value="1"/>
</dbReference>
<keyword evidence="7" id="KW-0315">Glutamine amidotransferase</keyword>
<dbReference type="Gene3D" id="3.60.20.10">
    <property type="entry name" value="Glutamine Phosphoribosylpyrophosphate, subunit 1, domain 1"/>
    <property type="match status" value="1"/>
</dbReference>
<name>A0A1F5ZUW3_9BACT</name>
<dbReference type="Pfam" id="PF01380">
    <property type="entry name" value="SIS"/>
    <property type="match status" value="2"/>
</dbReference>
<dbReference type="CDD" id="cd05008">
    <property type="entry name" value="SIS_GlmS_GlmD_1"/>
    <property type="match status" value="1"/>
</dbReference>
<evidence type="ECO:0000256" key="7">
    <source>
        <dbReference type="ARBA" id="ARBA00022962"/>
    </source>
</evidence>
<dbReference type="InterPro" id="IPR035490">
    <property type="entry name" value="GlmS/FrlB_SIS"/>
</dbReference>
<dbReference type="EMBL" id="MFJL01000014">
    <property type="protein sequence ID" value="OGG16259.1"/>
    <property type="molecule type" value="Genomic_DNA"/>
</dbReference>
<feature type="domain" description="Glutamine amidotransferase type-2" evidence="8">
    <location>
        <begin position="2"/>
        <end position="216"/>
    </location>
</feature>
<evidence type="ECO:0000256" key="1">
    <source>
        <dbReference type="ARBA" id="ARBA00001031"/>
    </source>
</evidence>
<sequence>MCGIFGYIGKKENAPDMVLEGLKTLEYRGYDSWGIAWIKENKIEVVKNTGKIADAKGIQLPPANSAFGHTRWATHGGVTLANAHPHLSRDCTLALIHNGIIENYSEIKKELIEKGHTFLSETDSEVALHLTEEYYKNSDSLLEALHKSFSRFEGLNAIIVMDAKTKKFAAVKNGSPLVVGKGKDGNYLASDAHAVLPYTQDVYFMEDEDYILVDDKSVSVYDGSLSKKSIQYTQLDWKPDLVSKGMYPHFMIKEIHDQVDVLERIIQKKDSEIHVLSEEIKKSFGTYFVGCGTAAYAALAGTYLFSKIAKYHVNFTVGSEFGFLADFLTDKSLVVALSQSGETVDVIESVKKAKEKKARIASLVNVLGSTLNRESDVSILLSAGIEKAVVSTKAFTAKLAHLILIAYDLSGNIEVGRKYLRLARDSTKEILTTKNLKIISRLAKTLSAKEHIYVIGRGLSYPIALETALKIKEASYIHAEGFAAGELKHGVIALIEKDTPCISFVPLDETHGSNLAGAMELKARGGKIIGISPQKHDIFDIHLPYTDASVASVIPSVIIGQLLGYYLALEKNVDPDMPRNLAKSVTVK</sequence>
<evidence type="ECO:0000256" key="3">
    <source>
        <dbReference type="ARBA" id="ARBA00016090"/>
    </source>
</evidence>
<evidence type="ECO:0000256" key="4">
    <source>
        <dbReference type="ARBA" id="ARBA00022576"/>
    </source>
</evidence>
<dbReference type="InterPro" id="IPR047084">
    <property type="entry name" value="GFAT_N"/>
</dbReference>
<dbReference type="STRING" id="1798382.A3D77_02250"/>
<dbReference type="InterPro" id="IPR046348">
    <property type="entry name" value="SIS_dom_sf"/>
</dbReference>
<evidence type="ECO:0000313" key="10">
    <source>
        <dbReference type="EMBL" id="OGG16259.1"/>
    </source>
</evidence>
<dbReference type="AlphaFoldDB" id="A0A1F5ZUW3"/>
<dbReference type="EC" id="2.6.1.16" evidence="2"/>
<dbReference type="InterPro" id="IPR001347">
    <property type="entry name" value="SIS_dom"/>
</dbReference>
<dbReference type="SUPFAM" id="SSF53697">
    <property type="entry name" value="SIS domain"/>
    <property type="match status" value="1"/>
</dbReference>
<dbReference type="GO" id="GO:0006487">
    <property type="term" value="P:protein N-linked glycosylation"/>
    <property type="evidence" value="ECO:0007669"/>
    <property type="project" value="TreeGrafter"/>
</dbReference>
<dbReference type="PROSITE" id="PS51464">
    <property type="entry name" value="SIS"/>
    <property type="match status" value="2"/>
</dbReference>
<dbReference type="InterPro" id="IPR017932">
    <property type="entry name" value="GATase_2_dom"/>
</dbReference>
<dbReference type="InterPro" id="IPR029055">
    <property type="entry name" value="Ntn_hydrolases_N"/>
</dbReference>
<keyword evidence="6" id="KW-0677">Repeat</keyword>
<dbReference type="NCBIfam" id="TIGR01135">
    <property type="entry name" value="glmS"/>
    <property type="match status" value="1"/>
</dbReference>
<organism evidence="10 11">
    <name type="scientific">Candidatus Gottesmanbacteria bacterium RIFCSPHIGHO2_02_FULL_39_11</name>
    <dbReference type="NCBI Taxonomy" id="1798382"/>
    <lineage>
        <taxon>Bacteria</taxon>
        <taxon>Candidatus Gottesmaniibacteriota</taxon>
    </lineage>
</organism>
<comment type="catalytic activity">
    <reaction evidence="1">
        <text>D-fructose 6-phosphate + L-glutamine = D-glucosamine 6-phosphate + L-glutamate</text>
        <dbReference type="Rhea" id="RHEA:13237"/>
        <dbReference type="ChEBI" id="CHEBI:29985"/>
        <dbReference type="ChEBI" id="CHEBI:58359"/>
        <dbReference type="ChEBI" id="CHEBI:58725"/>
        <dbReference type="ChEBI" id="CHEBI:61527"/>
        <dbReference type="EC" id="2.6.1.16"/>
    </reaction>
</comment>
<evidence type="ECO:0000259" key="8">
    <source>
        <dbReference type="PROSITE" id="PS51278"/>
    </source>
</evidence>
<reference evidence="10 11" key="1">
    <citation type="journal article" date="2016" name="Nat. Commun.">
        <title>Thousands of microbial genomes shed light on interconnected biogeochemical processes in an aquifer system.</title>
        <authorList>
            <person name="Anantharaman K."/>
            <person name="Brown C.T."/>
            <person name="Hug L.A."/>
            <person name="Sharon I."/>
            <person name="Castelle C.J."/>
            <person name="Probst A.J."/>
            <person name="Thomas B.C."/>
            <person name="Singh A."/>
            <person name="Wilkins M.J."/>
            <person name="Karaoz U."/>
            <person name="Brodie E.L."/>
            <person name="Williams K.H."/>
            <person name="Hubbard S.S."/>
            <person name="Banfield J.F."/>
        </authorList>
    </citation>
    <scope>NUCLEOTIDE SEQUENCE [LARGE SCALE GENOMIC DNA]</scope>
</reference>
<dbReference type="InterPro" id="IPR005855">
    <property type="entry name" value="GFAT"/>
</dbReference>